<dbReference type="GeneID" id="76151976"/>
<evidence type="ECO:0000256" key="1">
    <source>
        <dbReference type="ARBA" id="ARBA00004141"/>
    </source>
</evidence>
<gene>
    <name evidence="10" type="ORF">KGF57_003918</name>
</gene>
<feature type="transmembrane region" description="Helical" evidence="7">
    <location>
        <begin position="275"/>
        <end position="294"/>
    </location>
</feature>
<evidence type="ECO:0000256" key="5">
    <source>
        <dbReference type="SAM" id="Coils"/>
    </source>
</evidence>
<dbReference type="Pfam" id="PF08510">
    <property type="entry name" value="PIG-P"/>
    <property type="match status" value="1"/>
</dbReference>
<evidence type="ECO:0000256" key="8">
    <source>
        <dbReference type="SAM" id="SignalP"/>
    </source>
</evidence>
<evidence type="ECO:0000256" key="4">
    <source>
        <dbReference type="ARBA" id="ARBA00023136"/>
    </source>
</evidence>
<dbReference type="InterPro" id="IPR052263">
    <property type="entry name" value="GPI_Anchor_Biosynth"/>
</dbReference>
<evidence type="ECO:0000259" key="9">
    <source>
        <dbReference type="PROSITE" id="PS50866"/>
    </source>
</evidence>
<evidence type="ECO:0000313" key="10">
    <source>
        <dbReference type="EMBL" id="KAI5954699.1"/>
    </source>
</evidence>
<comment type="subcellular location">
    <subcellularLocation>
        <location evidence="1">Membrane</location>
        <topology evidence="1">Multi-pass membrane protein</topology>
    </subcellularLocation>
</comment>
<dbReference type="AlphaFoldDB" id="A0AAD5BC76"/>
<feature type="region of interest" description="Disordered" evidence="6">
    <location>
        <begin position="203"/>
        <end position="248"/>
    </location>
</feature>
<feature type="compositionally biased region" description="Acidic residues" evidence="6">
    <location>
        <begin position="229"/>
        <end position="238"/>
    </location>
</feature>
<keyword evidence="8" id="KW-0732">Signal</keyword>
<dbReference type="PANTHER" id="PTHR46346:SF1">
    <property type="entry name" value="PHOSPHATIDYLINOSITOL N-ACETYLGLUCOSAMINYLTRANSFERASE SUBUNIT P"/>
    <property type="match status" value="1"/>
</dbReference>
<accession>A0AAD5BC76</accession>
<evidence type="ECO:0000256" key="6">
    <source>
        <dbReference type="SAM" id="MobiDB-lite"/>
    </source>
</evidence>
<dbReference type="PROSITE" id="PS50866">
    <property type="entry name" value="GOLD"/>
    <property type="match status" value="1"/>
</dbReference>
<dbReference type="SUPFAM" id="SSF101576">
    <property type="entry name" value="Supernatant protein factor (SPF), C-terminal domain"/>
    <property type="match status" value="1"/>
</dbReference>
<comment type="caution">
    <text evidence="10">The sequence shown here is derived from an EMBL/GenBank/DDBJ whole genome shotgun (WGS) entry which is preliminary data.</text>
</comment>
<name>A0AAD5BC76_9ASCO</name>
<keyword evidence="3 7" id="KW-1133">Transmembrane helix</keyword>
<evidence type="ECO:0000313" key="11">
    <source>
        <dbReference type="Proteomes" id="UP001204833"/>
    </source>
</evidence>
<feature type="compositionally biased region" description="Polar residues" evidence="6">
    <location>
        <begin position="203"/>
        <end position="218"/>
    </location>
</feature>
<dbReference type="Pfam" id="PF01105">
    <property type="entry name" value="EMP24_GP25L"/>
    <property type="match status" value="1"/>
</dbReference>
<keyword evidence="11" id="KW-1185">Reference proteome</keyword>
<evidence type="ECO:0000256" key="3">
    <source>
        <dbReference type="ARBA" id="ARBA00022989"/>
    </source>
</evidence>
<proteinExistence type="predicted"/>
<sequence length="399" mass="45497">MYIQSILCVLAFAQLISASAFTFILGAKEKSCFYVFTEKPSTQIRYYFAVQSGGSFDVDYVISDPNQNVIYQENKKRHGDFVFPAQIPGEYEFCFSNTMSTYSEKVVDFEIEVEDEGTGSKGVKASLPNQPNAKPLAHVENMRATVDNIESQLDGLTKTLQFYKTRNSRNQATVQSTESRIFYFSVFEVLLMVDVTSLNAEQFSRSSSPKPTLQSLDQDNSDDERLNSDEDEDEEVEEQQLQKHSLDVDTEDQLARESDITVSNIKSSQAEYRGFTIYVLSSLALVLYVSWTLIPPATLHKLSIDYYPDKYWSIAIPSYSLMLMLFVYWFLALYNTEVLTLPLDNINTFVDEYTQFPSNNELSLVGHNQVIKDYIHQAPSGVWDLPITMVNEVLYDDSD</sequence>
<evidence type="ECO:0000256" key="7">
    <source>
        <dbReference type="SAM" id="Phobius"/>
    </source>
</evidence>
<feature type="transmembrane region" description="Helical" evidence="7">
    <location>
        <begin position="314"/>
        <end position="334"/>
    </location>
</feature>
<feature type="coiled-coil region" evidence="5">
    <location>
        <begin position="139"/>
        <end position="166"/>
    </location>
</feature>
<reference evidence="10 11" key="1">
    <citation type="journal article" date="2022" name="DNA Res.">
        <title>Genome analysis of five recently described species of the CUG-Ser clade uncovers Candida theae as a new hybrid lineage with pathogenic potential in the Candida parapsilosis species complex.</title>
        <authorList>
            <person name="Mixao V."/>
            <person name="Del Olmo V."/>
            <person name="Hegedusova E."/>
            <person name="Saus E."/>
            <person name="Pryszcz L."/>
            <person name="Cillingova A."/>
            <person name="Nosek J."/>
            <person name="Gabaldon T."/>
        </authorList>
    </citation>
    <scope>NUCLEOTIDE SEQUENCE [LARGE SCALE GENOMIC DNA]</scope>
    <source>
        <strain evidence="10 11">CBS 12239</strain>
    </source>
</reference>
<evidence type="ECO:0000256" key="2">
    <source>
        <dbReference type="ARBA" id="ARBA00022692"/>
    </source>
</evidence>
<protein>
    <recommendedName>
        <fullName evidence="9">GOLD domain-containing protein</fullName>
    </recommendedName>
</protein>
<dbReference type="InterPro" id="IPR009038">
    <property type="entry name" value="GOLD_dom"/>
</dbReference>
<dbReference type="GO" id="GO:0006506">
    <property type="term" value="P:GPI anchor biosynthetic process"/>
    <property type="evidence" value="ECO:0007669"/>
    <property type="project" value="TreeGrafter"/>
</dbReference>
<dbReference type="RefSeq" id="XP_051607588.1">
    <property type="nucleotide sequence ID" value="XM_051753386.1"/>
</dbReference>
<keyword evidence="2 7" id="KW-0812">Transmembrane</keyword>
<dbReference type="InterPro" id="IPR013717">
    <property type="entry name" value="PIG-P"/>
</dbReference>
<feature type="signal peptide" evidence="8">
    <location>
        <begin position="1"/>
        <end position="18"/>
    </location>
</feature>
<dbReference type="SMART" id="SM01190">
    <property type="entry name" value="EMP24_GP25L"/>
    <property type="match status" value="1"/>
</dbReference>
<dbReference type="Proteomes" id="UP001204833">
    <property type="component" value="Unassembled WGS sequence"/>
</dbReference>
<dbReference type="PANTHER" id="PTHR46346">
    <property type="entry name" value="PHOSPHATIDYLINOSITOL N-ACETYLGLUCOSAMINYLTRANSFERASE SUBUNIT P"/>
    <property type="match status" value="1"/>
</dbReference>
<keyword evidence="4 7" id="KW-0472">Membrane</keyword>
<organism evidence="10 11">
    <name type="scientific">Candida theae</name>
    <dbReference type="NCBI Taxonomy" id="1198502"/>
    <lineage>
        <taxon>Eukaryota</taxon>
        <taxon>Fungi</taxon>
        <taxon>Dikarya</taxon>
        <taxon>Ascomycota</taxon>
        <taxon>Saccharomycotina</taxon>
        <taxon>Pichiomycetes</taxon>
        <taxon>Debaryomycetaceae</taxon>
        <taxon>Candida/Lodderomyces clade</taxon>
        <taxon>Candida</taxon>
    </lineage>
</organism>
<dbReference type="GO" id="GO:0016020">
    <property type="term" value="C:membrane"/>
    <property type="evidence" value="ECO:0007669"/>
    <property type="project" value="UniProtKB-SubCell"/>
</dbReference>
<dbReference type="EMBL" id="JAIHNG010000136">
    <property type="protein sequence ID" value="KAI5954699.1"/>
    <property type="molecule type" value="Genomic_DNA"/>
</dbReference>
<keyword evidence="5" id="KW-0175">Coiled coil</keyword>
<dbReference type="InterPro" id="IPR036598">
    <property type="entry name" value="GOLD_dom_sf"/>
</dbReference>
<feature type="domain" description="GOLD" evidence="9">
    <location>
        <begin position="30"/>
        <end position="113"/>
    </location>
</feature>
<feature type="chain" id="PRO_5042166987" description="GOLD domain-containing protein" evidence="8">
    <location>
        <begin position="19"/>
        <end position="399"/>
    </location>
</feature>
<dbReference type="GO" id="GO:0005783">
    <property type="term" value="C:endoplasmic reticulum"/>
    <property type="evidence" value="ECO:0007669"/>
    <property type="project" value="TreeGrafter"/>
</dbReference>